<evidence type="ECO:0000256" key="4">
    <source>
        <dbReference type="RuleBase" id="RU000363"/>
    </source>
</evidence>
<evidence type="ECO:0000256" key="3">
    <source>
        <dbReference type="ARBA" id="ARBA00023002"/>
    </source>
</evidence>
<accession>A0A4U2YUQ1</accession>
<dbReference type="Proteomes" id="UP000307808">
    <property type="component" value="Unassembled WGS sequence"/>
</dbReference>
<name>A0A4U2YUQ1_9ACTN</name>
<dbReference type="PRINTS" id="PR00080">
    <property type="entry name" value="SDRFAMILY"/>
</dbReference>
<dbReference type="Pfam" id="PF00106">
    <property type="entry name" value="adh_short"/>
    <property type="match status" value="1"/>
</dbReference>
<dbReference type="GO" id="GO:0016491">
    <property type="term" value="F:oxidoreductase activity"/>
    <property type="evidence" value="ECO:0007669"/>
    <property type="project" value="UniProtKB-KW"/>
</dbReference>
<dbReference type="CDD" id="cd05233">
    <property type="entry name" value="SDR_c"/>
    <property type="match status" value="1"/>
</dbReference>
<dbReference type="InterPro" id="IPR002347">
    <property type="entry name" value="SDR_fam"/>
</dbReference>
<keyword evidence="3" id="KW-0560">Oxidoreductase</keyword>
<comment type="caution">
    <text evidence="5">The sequence shown here is derived from an EMBL/GenBank/DDBJ whole genome shotgun (WGS) entry which is preliminary data.</text>
</comment>
<dbReference type="OrthoDB" id="9775296at2"/>
<dbReference type="SUPFAM" id="SSF51735">
    <property type="entry name" value="NAD(P)-binding Rossmann-fold domains"/>
    <property type="match status" value="1"/>
</dbReference>
<dbReference type="Gene3D" id="3.40.50.720">
    <property type="entry name" value="NAD(P)-binding Rossmann-like Domain"/>
    <property type="match status" value="1"/>
</dbReference>
<keyword evidence="6" id="KW-1185">Reference proteome</keyword>
<dbReference type="PANTHER" id="PTHR43391:SF14">
    <property type="entry name" value="DEHYDROGENASE_REDUCTASE SDR FAMILY PROTEIN 7-LIKE"/>
    <property type="match status" value="1"/>
</dbReference>
<dbReference type="NCBIfam" id="NF005878">
    <property type="entry name" value="PRK07825.1"/>
    <property type="match status" value="1"/>
</dbReference>
<dbReference type="InterPro" id="IPR020904">
    <property type="entry name" value="Sc_DH/Rdtase_CS"/>
</dbReference>
<keyword evidence="2" id="KW-0521">NADP</keyword>
<dbReference type="PROSITE" id="PS00061">
    <property type="entry name" value="ADH_SHORT"/>
    <property type="match status" value="1"/>
</dbReference>
<dbReference type="InterPro" id="IPR036291">
    <property type="entry name" value="NAD(P)-bd_dom_sf"/>
</dbReference>
<comment type="similarity">
    <text evidence="1 4">Belongs to the short-chain dehydrogenases/reductases (SDR) family.</text>
</comment>
<dbReference type="AlphaFoldDB" id="A0A4U2YUQ1"/>
<reference evidence="5 6" key="1">
    <citation type="submission" date="2019-04" db="EMBL/GenBank/DDBJ databases">
        <authorList>
            <person name="Dong K."/>
        </authorList>
    </citation>
    <scope>NUCLEOTIDE SEQUENCE [LARGE SCALE GENOMIC DNA]</scope>
    <source>
        <strain evidence="6">dk3543</strain>
    </source>
</reference>
<evidence type="ECO:0000313" key="6">
    <source>
        <dbReference type="Proteomes" id="UP000307808"/>
    </source>
</evidence>
<evidence type="ECO:0000256" key="2">
    <source>
        <dbReference type="ARBA" id="ARBA00022857"/>
    </source>
</evidence>
<dbReference type="PANTHER" id="PTHR43391">
    <property type="entry name" value="RETINOL DEHYDROGENASE-RELATED"/>
    <property type="match status" value="1"/>
</dbReference>
<dbReference type="RefSeq" id="WP_137064286.1">
    <property type="nucleotide sequence ID" value="NZ_CP040748.1"/>
</dbReference>
<dbReference type="EMBL" id="SZPY01000001">
    <property type="protein sequence ID" value="TKI63821.1"/>
    <property type="molecule type" value="Genomic_DNA"/>
</dbReference>
<evidence type="ECO:0000256" key="1">
    <source>
        <dbReference type="ARBA" id="ARBA00006484"/>
    </source>
</evidence>
<protein>
    <submittedName>
        <fullName evidence="5">SDR family oxidoreductase</fullName>
    </submittedName>
</protein>
<dbReference type="PRINTS" id="PR00081">
    <property type="entry name" value="GDHRDH"/>
</dbReference>
<proteinExistence type="inferred from homology"/>
<gene>
    <name evidence="5" type="ORF">FC770_01140</name>
</gene>
<organism evidence="5 6">
    <name type="scientific">Nocardioides jishulii</name>
    <dbReference type="NCBI Taxonomy" id="2575440"/>
    <lineage>
        <taxon>Bacteria</taxon>
        <taxon>Bacillati</taxon>
        <taxon>Actinomycetota</taxon>
        <taxon>Actinomycetes</taxon>
        <taxon>Propionibacteriales</taxon>
        <taxon>Nocardioidaceae</taxon>
        <taxon>Nocardioides</taxon>
    </lineage>
</organism>
<sequence>MSRSTTPGRGTRFLEGRVVAITGGARGIGAETARLARDAGADVVIGDRDVAHLEQAAQELGVRWHPLDVTSPEDWTGFVSAAGEVDVLVNNAGIMPVGEFLAEDPRVTRQIFEVNTFGVIHGTRAVAPGMVARGRGHVVNIASAVGRVALPNGASYSASKHAVVGFTEAMRAELAPAGVEVSMVLPVIVNTALGAGVARTRGVPTLDPEQVADVVVDVMRRPVPEAWAPRWGQPVTKISQALPRRFQDVARRLMGADDVLTHADAGVRASYEAEARQG</sequence>
<evidence type="ECO:0000313" key="5">
    <source>
        <dbReference type="EMBL" id="TKI63821.1"/>
    </source>
</evidence>